<feature type="compositionally biased region" description="Basic residues" evidence="1">
    <location>
        <begin position="42"/>
        <end position="68"/>
    </location>
</feature>
<proteinExistence type="predicted"/>
<protein>
    <submittedName>
        <fullName evidence="2">Uncharacterized protein</fullName>
    </submittedName>
</protein>
<gene>
    <name evidence="2" type="ORF">HPSA50_1505</name>
</gene>
<accession>T2S9B6</accession>
<name>T2S9B6_HELPX</name>
<dbReference type="PATRIC" id="fig|1352357.3.peg.1473"/>
<feature type="region of interest" description="Disordered" evidence="1">
    <location>
        <begin position="20"/>
        <end position="68"/>
    </location>
</feature>
<reference evidence="2 3" key="1">
    <citation type="journal article" date="2013" name="Genome Announc.">
        <title>Genome Sequences of Three hpAfrica2 Strains of Helicobacter pylori.</title>
        <authorList>
            <person name="Duncan S.S."/>
            <person name="Bertoli M.T."/>
            <person name="Kersulyte D."/>
            <person name="Valk P.L."/>
            <person name="Tamma S."/>
            <person name="Segal I."/>
            <person name="McClain M.S."/>
            <person name="Cover T.L."/>
            <person name="Berg D.E."/>
        </authorList>
    </citation>
    <scope>NUCLEOTIDE SEQUENCE [LARGE SCALE GENOMIC DNA]</scope>
    <source>
        <strain evidence="2 3">SouthAfrica50</strain>
    </source>
</reference>
<comment type="caution">
    <text evidence="2">The sequence shown here is derived from an EMBL/GenBank/DDBJ whole genome shotgun (WGS) entry which is preliminary data.</text>
</comment>
<sequence length="68" mass="8232">MVQISSHPPTHYTIYPKRNRLDDWFNPTNPPLKETKQEFQKKNPHPKLLRPPRLPHPRMHPTQRMTTK</sequence>
<dbReference type="AlphaFoldDB" id="T2S9B6"/>
<evidence type="ECO:0000313" key="3">
    <source>
        <dbReference type="Proteomes" id="UP000015816"/>
    </source>
</evidence>
<evidence type="ECO:0000313" key="2">
    <source>
        <dbReference type="EMBL" id="EQD89182.1"/>
    </source>
</evidence>
<evidence type="ECO:0000256" key="1">
    <source>
        <dbReference type="SAM" id="MobiDB-lite"/>
    </source>
</evidence>
<dbReference type="EMBL" id="AVNI01000002">
    <property type="protein sequence ID" value="EQD89182.1"/>
    <property type="molecule type" value="Genomic_DNA"/>
</dbReference>
<dbReference type="Proteomes" id="UP000015816">
    <property type="component" value="Unassembled WGS sequence"/>
</dbReference>
<organism evidence="2 3">
    <name type="scientific">Helicobacter pylori SouthAfrica50</name>
    <dbReference type="NCBI Taxonomy" id="1352357"/>
    <lineage>
        <taxon>Bacteria</taxon>
        <taxon>Pseudomonadati</taxon>
        <taxon>Campylobacterota</taxon>
        <taxon>Epsilonproteobacteria</taxon>
        <taxon>Campylobacterales</taxon>
        <taxon>Helicobacteraceae</taxon>
        <taxon>Helicobacter</taxon>
    </lineage>
</organism>